<dbReference type="SUPFAM" id="SSF158446">
    <property type="entry name" value="IVS-encoded protein-like"/>
    <property type="match status" value="1"/>
</dbReference>
<reference evidence="1 2" key="1">
    <citation type="submission" date="2018-08" db="EMBL/GenBank/DDBJ databases">
        <title>Fibrisoma montanum sp. nov., isolated from Danxia mountain soil.</title>
        <authorList>
            <person name="Huang Y."/>
        </authorList>
    </citation>
    <scope>NUCLEOTIDE SEQUENCE [LARGE SCALE GENOMIC DNA]</scope>
    <source>
        <strain evidence="1 2">HYT19</strain>
    </source>
</reference>
<comment type="caution">
    <text evidence="1">The sequence shown here is derived from an EMBL/GenBank/DDBJ whole genome shotgun (WGS) entry which is preliminary data.</text>
</comment>
<dbReference type="PANTHER" id="PTHR38471:SF2">
    <property type="entry name" value="FOUR HELIX BUNDLE PROTEIN"/>
    <property type="match status" value="1"/>
</dbReference>
<evidence type="ECO:0000313" key="2">
    <source>
        <dbReference type="Proteomes" id="UP000283523"/>
    </source>
</evidence>
<dbReference type="OrthoDB" id="285993at2"/>
<evidence type="ECO:0000313" key="1">
    <source>
        <dbReference type="EMBL" id="RIV20576.1"/>
    </source>
</evidence>
<organism evidence="1 2">
    <name type="scientific">Fibrisoma montanum</name>
    <dbReference type="NCBI Taxonomy" id="2305895"/>
    <lineage>
        <taxon>Bacteria</taxon>
        <taxon>Pseudomonadati</taxon>
        <taxon>Bacteroidota</taxon>
        <taxon>Cytophagia</taxon>
        <taxon>Cytophagales</taxon>
        <taxon>Spirosomataceae</taxon>
        <taxon>Fibrisoma</taxon>
    </lineage>
</organism>
<dbReference type="Gene3D" id="1.20.1440.60">
    <property type="entry name" value="23S rRNA-intervening sequence"/>
    <property type="match status" value="1"/>
</dbReference>
<accession>A0A418M424</accession>
<sequence>MNDKIDFVQQLQQRTKQFAIRSIRLYRALPKTGEARVVGKQYLRSATSMAANYRAVCRARSQAEYFAKLSIVVEEADESLFWLELMVEADIMPEAKLASLMQEATELLSIFATSRKNSRFVQRKP</sequence>
<proteinExistence type="predicted"/>
<protein>
    <submittedName>
        <fullName evidence="1">Four helix bundle protein</fullName>
    </submittedName>
</protein>
<dbReference type="InterPro" id="IPR012657">
    <property type="entry name" value="23S_rRNA-intervening_sequence"/>
</dbReference>
<gene>
    <name evidence="1" type="ORF">DYU11_21265</name>
</gene>
<dbReference type="InterPro" id="IPR036583">
    <property type="entry name" value="23S_rRNA_IVS_sf"/>
</dbReference>
<dbReference type="EMBL" id="QXED01000006">
    <property type="protein sequence ID" value="RIV20576.1"/>
    <property type="molecule type" value="Genomic_DNA"/>
</dbReference>
<dbReference type="PANTHER" id="PTHR38471">
    <property type="entry name" value="FOUR HELIX BUNDLE PROTEIN"/>
    <property type="match status" value="1"/>
</dbReference>
<dbReference type="NCBIfam" id="TIGR02436">
    <property type="entry name" value="four helix bundle protein"/>
    <property type="match status" value="1"/>
</dbReference>
<dbReference type="Proteomes" id="UP000283523">
    <property type="component" value="Unassembled WGS sequence"/>
</dbReference>
<dbReference type="AlphaFoldDB" id="A0A418M424"/>
<dbReference type="RefSeq" id="WP_119669743.1">
    <property type="nucleotide sequence ID" value="NZ_QXED01000006.1"/>
</dbReference>
<keyword evidence="2" id="KW-1185">Reference proteome</keyword>
<name>A0A418M424_9BACT</name>
<dbReference type="Pfam" id="PF05635">
    <property type="entry name" value="23S_rRNA_IVP"/>
    <property type="match status" value="1"/>
</dbReference>
<dbReference type="PIRSF" id="PIRSF035652">
    <property type="entry name" value="CHP02436"/>
    <property type="match status" value="1"/>
</dbReference>